<dbReference type="OrthoDB" id="5579860at2759"/>
<dbReference type="AlphaFoldDB" id="A0A9P7GHD0"/>
<evidence type="ECO:0000313" key="2">
    <source>
        <dbReference type="Proteomes" id="UP000717328"/>
    </source>
</evidence>
<gene>
    <name evidence="1" type="ORF">H0H81_001007</name>
</gene>
<accession>A0A9P7GHD0</accession>
<comment type="caution">
    <text evidence="1">The sequence shown here is derived from an EMBL/GenBank/DDBJ whole genome shotgun (WGS) entry which is preliminary data.</text>
</comment>
<reference evidence="1" key="1">
    <citation type="submission" date="2021-02" db="EMBL/GenBank/DDBJ databases">
        <authorList>
            <person name="Nieuwenhuis M."/>
            <person name="Van De Peppel L.J.J."/>
        </authorList>
    </citation>
    <scope>NUCLEOTIDE SEQUENCE</scope>
    <source>
        <strain evidence="1">D49</strain>
    </source>
</reference>
<reference evidence="1" key="2">
    <citation type="submission" date="2021-10" db="EMBL/GenBank/DDBJ databases">
        <title>Phylogenomics reveals ancestral predisposition of the termite-cultivated fungus Termitomyces towards a domesticated lifestyle.</title>
        <authorList>
            <person name="Auxier B."/>
            <person name="Grum-Grzhimaylo A."/>
            <person name="Cardenas M.E."/>
            <person name="Lodge J.D."/>
            <person name="Laessoe T."/>
            <person name="Pedersen O."/>
            <person name="Smith M.E."/>
            <person name="Kuyper T.W."/>
            <person name="Franco-Molano E.A."/>
            <person name="Baroni T.J."/>
            <person name="Aanen D.K."/>
        </authorList>
    </citation>
    <scope>NUCLEOTIDE SEQUENCE</scope>
    <source>
        <strain evidence="1">D49</strain>
    </source>
</reference>
<evidence type="ECO:0000313" key="1">
    <source>
        <dbReference type="EMBL" id="KAG5650031.1"/>
    </source>
</evidence>
<organism evidence="1 2">
    <name type="scientific">Sphagnurus paluster</name>
    <dbReference type="NCBI Taxonomy" id="117069"/>
    <lineage>
        <taxon>Eukaryota</taxon>
        <taxon>Fungi</taxon>
        <taxon>Dikarya</taxon>
        <taxon>Basidiomycota</taxon>
        <taxon>Agaricomycotina</taxon>
        <taxon>Agaricomycetes</taxon>
        <taxon>Agaricomycetidae</taxon>
        <taxon>Agaricales</taxon>
        <taxon>Tricholomatineae</taxon>
        <taxon>Lyophyllaceae</taxon>
        <taxon>Sphagnurus</taxon>
    </lineage>
</organism>
<sequence length="411" mass="46746">MLVFRRYAHVCQKKLAWPGARLAISYPEEFGQLLDYARSLEFNDTPDYDAWRSNFRALFERSGFGPLSEKTSLQPISAPEKITETPTATLQLVPTEECIVQPGQLVYVHILPRHTVEGYTGQANDESYWHDPTLSGDEWKTKLYPAAILSTSWDSDGYYRILAIPIGRGRASAQRKVNIVNDITFPTLGTDAVALPEWPLEDAYFYAFPCSQTFYSLPRVNKFAVPPVISRILTQSSKSTPVLPVSWKLSGDDVKKLIVKFSAPAPSSTYSEADLKARAILQDRQSFQYKVYAGFVPMTLETLNAQHTAEPDTWLAEWESERCWFDELVKINKRRTADAGWGWTADACQYLDELSQSDENTYWENSCGDWDRQLERDTCMTLDPAKLTSMDVLTNVKVVRTEREPVALMEE</sequence>
<name>A0A9P7GHD0_9AGAR</name>
<keyword evidence="2" id="KW-1185">Reference proteome</keyword>
<dbReference type="Proteomes" id="UP000717328">
    <property type="component" value="Unassembled WGS sequence"/>
</dbReference>
<dbReference type="Gene3D" id="1.10.510.10">
    <property type="entry name" value="Transferase(Phosphotransferase) domain 1"/>
    <property type="match status" value="1"/>
</dbReference>
<proteinExistence type="predicted"/>
<protein>
    <submittedName>
        <fullName evidence="1">Uncharacterized protein</fullName>
    </submittedName>
</protein>
<dbReference type="EMBL" id="JABCKI010000584">
    <property type="protein sequence ID" value="KAG5650031.1"/>
    <property type="molecule type" value="Genomic_DNA"/>
</dbReference>